<keyword evidence="4" id="KW-1185">Reference proteome</keyword>
<evidence type="ECO:0000313" key="3">
    <source>
        <dbReference type="EMBL" id="SHE50517.1"/>
    </source>
</evidence>
<dbReference type="SUPFAM" id="SSF53474">
    <property type="entry name" value="alpha/beta-Hydrolases"/>
    <property type="match status" value="1"/>
</dbReference>
<dbReference type="PANTHER" id="PTHR43798:SF33">
    <property type="entry name" value="HYDROLASE, PUTATIVE (AFU_ORTHOLOGUE AFUA_2G14860)-RELATED"/>
    <property type="match status" value="1"/>
</dbReference>
<dbReference type="InterPro" id="IPR050266">
    <property type="entry name" value="AB_hydrolase_sf"/>
</dbReference>
<dbReference type="Pfam" id="PF12697">
    <property type="entry name" value="Abhydrolase_6"/>
    <property type="match status" value="1"/>
</dbReference>
<dbReference type="RefSeq" id="WP_073192138.1">
    <property type="nucleotide sequence ID" value="NZ_FQTW01000002.1"/>
</dbReference>
<sequence length="281" mass="32053">MPQKIIKKFVPRIIGFKLNTQFKLNKDKALNKAYQLFSTPRNSDIKPHQNQFLEAAKAKKHSINSYQIQTYHWPGKGETVLLVHGWDSNTSRWKSLVKELTSSNFNIIAFDAPAHGNSTGTLLNVPLYAEVLEELISIHKPNHLIGHSIGAMTLIFNQFKFNNSKDIKKLVLLGAPSEMKLIMRDYQKILQLSPKFMSELNTYFKQKFGYYFEAFSIAEFAKSVHVPSLIIHDQYDKIAPVEAAKSIHKNLKNSQLIITEGAGHSLKNNDIDKNILKFIQS</sequence>
<proteinExistence type="predicted"/>
<dbReference type="InterPro" id="IPR013595">
    <property type="entry name" value="Pept_S33_TAP-like_C"/>
</dbReference>
<dbReference type="PANTHER" id="PTHR43798">
    <property type="entry name" value="MONOACYLGLYCEROL LIPASE"/>
    <property type="match status" value="1"/>
</dbReference>
<dbReference type="Proteomes" id="UP000184462">
    <property type="component" value="Unassembled WGS sequence"/>
</dbReference>
<dbReference type="STRING" id="1155689.SAMN05444278_102136"/>
<reference evidence="3 4" key="1">
    <citation type="submission" date="2016-11" db="EMBL/GenBank/DDBJ databases">
        <authorList>
            <person name="Jaros S."/>
            <person name="Januszkiewicz K."/>
            <person name="Wedrychowicz H."/>
        </authorList>
    </citation>
    <scope>NUCLEOTIDE SEQUENCE [LARGE SCALE GENOMIC DNA]</scope>
    <source>
        <strain evidence="3 4">DSM 25661</strain>
    </source>
</reference>
<feature type="domain" description="Peptidase S33 tripeptidyl aminopeptidase-like C-terminal" evidence="1">
    <location>
        <begin position="225"/>
        <end position="279"/>
    </location>
</feature>
<feature type="domain" description="AB hydrolase-1" evidence="2">
    <location>
        <begin position="80"/>
        <end position="189"/>
    </location>
</feature>
<dbReference type="Gene3D" id="3.40.50.1820">
    <property type="entry name" value="alpha/beta hydrolase"/>
    <property type="match status" value="1"/>
</dbReference>
<dbReference type="GO" id="GO:0016020">
    <property type="term" value="C:membrane"/>
    <property type="evidence" value="ECO:0007669"/>
    <property type="project" value="TreeGrafter"/>
</dbReference>
<dbReference type="OrthoDB" id="9785847at2"/>
<name>A0A1M4U1M3_9FLAO</name>
<organism evidence="3 4">
    <name type="scientific">Psychroflexus salarius</name>
    <dbReference type="NCBI Taxonomy" id="1155689"/>
    <lineage>
        <taxon>Bacteria</taxon>
        <taxon>Pseudomonadati</taxon>
        <taxon>Bacteroidota</taxon>
        <taxon>Flavobacteriia</taxon>
        <taxon>Flavobacteriales</taxon>
        <taxon>Flavobacteriaceae</taxon>
        <taxon>Psychroflexus</taxon>
    </lineage>
</organism>
<accession>A0A1M4U1M3</accession>
<dbReference type="InterPro" id="IPR029058">
    <property type="entry name" value="AB_hydrolase_fold"/>
</dbReference>
<evidence type="ECO:0000259" key="2">
    <source>
        <dbReference type="Pfam" id="PF12697"/>
    </source>
</evidence>
<dbReference type="InterPro" id="IPR000073">
    <property type="entry name" value="AB_hydrolase_1"/>
</dbReference>
<dbReference type="Pfam" id="PF08386">
    <property type="entry name" value="Abhydrolase_4"/>
    <property type="match status" value="1"/>
</dbReference>
<gene>
    <name evidence="3" type="ORF">SAMN05444278_102136</name>
</gene>
<evidence type="ECO:0000313" key="4">
    <source>
        <dbReference type="Proteomes" id="UP000184462"/>
    </source>
</evidence>
<evidence type="ECO:0000259" key="1">
    <source>
        <dbReference type="Pfam" id="PF08386"/>
    </source>
</evidence>
<dbReference type="AlphaFoldDB" id="A0A1M4U1M3"/>
<protein>
    <submittedName>
        <fullName evidence="3">Pimeloyl-ACP methyl ester carboxylesterase</fullName>
    </submittedName>
</protein>
<dbReference type="EMBL" id="FQTW01000002">
    <property type="protein sequence ID" value="SHE50517.1"/>
    <property type="molecule type" value="Genomic_DNA"/>
</dbReference>